<dbReference type="EMBL" id="CP107020">
    <property type="protein sequence ID" value="UYG17725.1"/>
    <property type="molecule type" value="Genomic_DNA"/>
</dbReference>
<keyword evidence="2" id="KW-0732">Signal</keyword>
<accession>A0ABY6G3C8</accession>
<keyword evidence="4" id="KW-1185">Reference proteome</keyword>
<organism evidence="3 4">
    <name type="scientific">Brachybacterium huguangmaarense</name>
    <dbReference type="NCBI Taxonomy" id="1652028"/>
    <lineage>
        <taxon>Bacteria</taxon>
        <taxon>Bacillati</taxon>
        <taxon>Actinomycetota</taxon>
        <taxon>Actinomycetes</taxon>
        <taxon>Micrococcales</taxon>
        <taxon>Dermabacteraceae</taxon>
        <taxon>Brachybacterium</taxon>
    </lineage>
</organism>
<name>A0ABY6G3C8_9MICO</name>
<dbReference type="Proteomes" id="UP001164305">
    <property type="component" value="Chromosome"/>
</dbReference>
<protein>
    <submittedName>
        <fullName evidence="3">Uncharacterized protein</fullName>
    </submittedName>
</protein>
<evidence type="ECO:0000313" key="3">
    <source>
        <dbReference type="EMBL" id="UYG17725.1"/>
    </source>
</evidence>
<evidence type="ECO:0000256" key="1">
    <source>
        <dbReference type="SAM" id="MobiDB-lite"/>
    </source>
</evidence>
<reference evidence="3" key="1">
    <citation type="submission" date="2022-10" db="EMBL/GenBank/DDBJ databases">
        <title>Whole-Genome Sequencing of Brachybacterium huguangmaarense BRM-3, Isolated from Betula schmidtii.</title>
        <authorList>
            <person name="Haam D."/>
        </authorList>
    </citation>
    <scope>NUCLEOTIDE SEQUENCE</scope>
    <source>
        <strain evidence="3">BRM-3</strain>
    </source>
</reference>
<feature type="chain" id="PRO_5047430102" evidence="2">
    <location>
        <begin position="45"/>
        <end position="190"/>
    </location>
</feature>
<evidence type="ECO:0000256" key="2">
    <source>
        <dbReference type="SAM" id="SignalP"/>
    </source>
</evidence>
<evidence type="ECO:0000313" key="4">
    <source>
        <dbReference type="Proteomes" id="UP001164305"/>
    </source>
</evidence>
<feature type="signal peptide" evidence="2">
    <location>
        <begin position="1"/>
        <end position="44"/>
    </location>
</feature>
<sequence>MDDLSSTQMGEASENGTRRYSIARAMAAALAVAALAFTPSMASAENGARTDDDDTRVTSVEGTASEDGAGPSVQSVHLYVSHAEYPHKSGAYVSGHGFWSTTDAKLKSKKAHVKTWLQMRNSSGKWVTIIQGTTVDVYPGSGKGKRGVAKIACKSTGSRYWRTITDVDIDGMVDTADKAYSKEVSLPCTA</sequence>
<dbReference type="RefSeq" id="WP_263594933.1">
    <property type="nucleotide sequence ID" value="NZ_CP107020.1"/>
</dbReference>
<feature type="region of interest" description="Disordered" evidence="1">
    <location>
        <begin position="44"/>
        <end position="71"/>
    </location>
</feature>
<gene>
    <name evidence="3" type="ORF">BRM3_04705</name>
</gene>
<proteinExistence type="predicted"/>